<reference evidence="8" key="1">
    <citation type="submission" date="2021-02" db="EMBL/GenBank/DDBJ databases">
        <authorList>
            <person name="Nowell W R."/>
        </authorList>
    </citation>
    <scope>NUCLEOTIDE SEQUENCE</scope>
</reference>
<feature type="transmembrane region" description="Helical" evidence="7">
    <location>
        <begin position="588"/>
        <end position="605"/>
    </location>
</feature>
<evidence type="ECO:0000256" key="4">
    <source>
        <dbReference type="ARBA" id="ARBA00022989"/>
    </source>
</evidence>
<evidence type="ECO:0000256" key="1">
    <source>
        <dbReference type="ARBA" id="ARBA00004141"/>
    </source>
</evidence>
<dbReference type="GO" id="GO:0022857">
    <property type="term" value="F:transmembrane transporter activity"/>
    <property type="evidence" value="ECO:0007669"/>
    <property type="project" value="InterPro"/>
</dbReference>
<dbReference type="Proteomes" id="UP000663881">
    <property type="component" value="Unassembled WGS sequence"/>
</dbReference>
<feature type="compositionally biased region" description="Low complexity" evidence="6">
    <location>
        <begin position="221"/>
        <end position="266"/>
    </location>
</feature>
<evidence type="ECO:0000313" key="9">
    <source>
        <dbReference type="Proteomes" id="UP000663881"/>
    </source>
</evidence>
<evidence type="ECO:0000256" key="7">
    <source>
        <dbReference type="SAM" id="Phobius"/>
    </source>
</evidence>
<evidence type="ECO:0000256" key="6">
    <source>
        <dbReference type="SAM" id="MobiDB-lite"/>
    </source>
</evidence>
<name>A0A819M0E9_9BILA</name>
<evidence type="ECO:0000256" key="3">
    <source>
        <dbReference type="ARBA" id="ARBA00022692"/>
    </source>
</evidence>
<dbReference type="Gene3D" id="1.20.1740.10">
    <property type="entry name" value="Amino acid/polyamine transporter I"/>
    <property type="match status" value="1"/>
</dbReference>
<comment type="caution">
    <text evidence="8">The sequence shown here is derived from an EMBL/GenBank/DDBJ whole genome shotgun (WGS) entry which is preliminary data.</text>
</comment>
<dbReference type="AlphaFoldDB" id="A0A819M0E9"/>
<feature type="transmembrane region" description="Helical" evidence="7">
    <location>
        <begin position="625"/>
        <end position="647"/>
    </location>
</feature>
<evidence type="ECO:0000313" key="8">
    <source>
        <dbReference type="EMBL" id="CAF3971439.1"/>
    </source>
</evidence>
<gene>
    <name evidence="8" type="ORF">OKA104_LOCUS28126</name>
</gene>
<protein>
    <submittedName>
        <fullName evidence="8">Uncharacterized protein</fullName>
    </submittedName>
</protein>
<dbReference type="PANTHER" id="PTHR45649">
    <property type="entry name" value="AMINO-ACID PERMEASE BAT1"/>
    <property type="match status" value="1"/>
</dbReference>
<evidence type="ECO:0000256" key="5">
    <source>
        <dbReference type="ARBA" id="ARBA00023136"/>
    </source>
</evidence>
<comment type="subcellular location">
    <subcellularLocation>
        <location evidence="1">Membrane</location>
        <topology evidence="1">Multi-pass membrane protein</topology>
    </subcellularLocation>
</comment>
<dbReference type="GO" id="GO:0016020">
    <property type="term" value="C:membrane"/>
    <property type="evidence" value="ECO:0007669"/>
    <property type="project" value="UniProtKB-SubCell"/>
</dbReference>
<dbReference type="Pfam" id="PF13520">
    <property type="entry name" value="AA_permease_2"/>
    <property type="match status" value="1"/>
</dbReference>
<dbReference type="EMBL" id="CAJOAY010002679">
    <property type="protein sequence ID" value="CAF3971439.1"/>
    <property type="molecule type" value="Genomic_DNA"/>
</dbReference>
<organism evidence="8 9">
    <name type="scientific">Adineta steineri</name>
    <dbReference type="NCBI Taxonomy" id="433720"/>
    <lineage>
        <taxon>Eukaryota</taxon>
        <taxon>Metazoa</taxon>
        <taxon>Spiralia</taxon>
        <taxon>Gnathifera</taxon>
        <taxon>Rotifera</taxon>
        <taxon>Eurotatoria</taxon>
        <taxon>Bdelloidea</taxon>
        <taxon>Adinetida</taxon>
        <taxon>Adinetidae</taxon>
        <taxon>Adineta</taxon>
    </lineage>
</organism>
<keyword evidence="4 7" id="KW-1133">Transmembrane helix</keyword>
<feature type="transmembrane region" description="Helical" evidence="7">
    <location>
        <begin position="423"/>
        <end position="443"/>
    </location>
</feature>
<feature type="transmembrane region" description="Helical" evidence="7">
    <location>
        <begin position="516"/>
        <end position="537"/>
    </location>
</feature>
<evidence type="ECO:0000256" key="2">
    <source>
        <dbReference type="ARBA" id="ARBA00022448"/>
    </source>
</evidence>
<keyword evidence="3 7" id="KW-0812">Transmembrane</keyword>
<dbReference type="PANTHER" id="PTHR45649:SF6">
    <property type="entry name" value="GABA-SPECIFIC PERMEASE"/>
    <property type="match status" value="1"/>
</dbReference>
<sequence length="658" mass="71954">MDIGYGTCTLYYFDTALSRNLCICSTNNCTATYATCQASVNQALSSHPPLLPVITPTLSNTITCQDTYASYSALHNITPPMYLGCYFMLPAVDVFDMYTDNGTKCYAYTSNHTVMCAINANPAQGLQQQVALIEGNYELWMNATILAGANVIKDGNTYYQYQTSTSIVTIGTNGSNESTWVLCLCTTDNCNIDIATCTNGMNIPSYLLSYNGSISTSQGTTVSSSSTTRLMNSSSSSSPTITGSLTAALTTTSGSTIGSTNTASTNKPSSSSIDVEQRQVAKERLENNAEDVHNRWTSKRIWLTTAMKNVTQFQQDIDNIKLTSRQQQQQLIDVTYDRSQTIFIHSRYLLSGMGIKEFFQRDNTKQTNNDDNTLIALGYKPELKREFQYLSAFGQAWGSQGLAPSIAGSLIFALGSGGSVASVWTWIVGCFFLIPVALSLGELGSSMPTSGGVYYWVAKLTPITYRPLLCWFSAYMITLGYITCYASTVYATTTMFLATISMATGGNYIPNKYHDYGVYVAFCIITCALICFSSRILSMLNNFYVFYQGSLCLALILCVVISTPSSYRNSASFVFINFENTGHWTNNGWAWCLGLLTPVWVISGFESSSSLAEEASNANKVVPFAMISSLLISFFVGTGIIIALMFTMGTRMHPIPRC</sequence>
<feature type="region of interest" description="Disordered" evidence="6">
    <location>
        <begin position="221"/>
        <end position="279"/>
    </location>
</feature>
<proteinExistence type="predicted"/>
<keyword evidence="2" id="KW-0813">Transport</keyword>
<keyword evidence="5 7" id="KW-0472">Membrane</keyword>
<feature type="transmembrane region" description="Helical" evidence="7">
    <location>
        <begin position="543"/>
        <end position="567"/>
    </location>
</feature>
<accession>A0A819M0E9</accession>
<dbReference type="InterPro" id="IPR002293">
    <property type="entry name" value="AA/rel_permease1"/>
</dbReference>